<dbReference type="Proteomes" id="UP000239203">
    <property type="component" value="Unassembled WGS sequence"/>
</dbReference>
<accession>A0A2S6GNH2</accession>
<feature type="transmembrane region" description="Helical" evidence="1">
    <location>
        <begin position="37"/>
        <end position="58"/>
    </location>
</feature>
<dbReference type="EMBL" id="PTIX01000009">
    <property type="protein sequence ID" value="PPK66726.1"/>
    <property type="molecule type" value="Genomic_DNA"/>
</dbReference>
<sequence length="274" mass="28276">MSDPTALSVVLAGVAGLVALGRGLGGLDWTGVRAVRGFVELFAGVAVVAAPGPLVDLVRSGTGWAVAVVLVLSTVAFLFGPGLFAGIVTLALIRDPDPVLLTAVVIPLLAGCALAEHKRVTRTAYLVTVVGVPHRWQDSRWRVATLLAPALPVVAVLVVPPSGATTADQALRIGGAVLLGGQLLLADRARSGLLRAHRMSLRASESTLVLVGAVLAASPVGAEIAVRWAGTPALTGWAGYRLLLLVFLLCLAPRCRSRPGSPRWPGRRGSRCSP</sequence>
<keyword evidence="1" id="KW-0472">Membrane</keyword>
<name>A0A2S6GNH2_9PSEU</name>
<feature type="transmembrane region" description="Helical" evidence="1">
    <location>
        <begin position="143"/>
        <end position="163"/>
    </location>
</feature>
<reference evidence="2 3" key="1">
    <citation type="submission" date="2018-02" db="EMBL/GenBank/DDBJ databases">
        <title>Genomic Encyclopedia of Archaeal and Bacterial Type Strains, Phase II (KMG-II): from individual species to whole genera.</title>
        <authorList>
            <person name="Goeker M."/>
        </authorList>
    </citation>
    <scope>NUCLEOTIDE SEQUENCE [LARGE SCALE GENOMIC DNA]</scope>
    <source>
        <strain evidence="2 3">YU 961-1</strain>
    </source>
</reference>
<protein>
    <submittedName>
        <fullName evidence="2">Uncharacterized protein</fullName>
    </submittedName>
</protein>
<evidence type="ECO:0000256" key="1">
    <source>
        <dbReference type="SAM" id="Phobius"/>
    </source>
</evidence>
<feature type="transmembrane region" description="Helical" evidence="1">
    <location>
        <begin position="99"/>
        <end position="115"/>
    </location>
</feature>
<dbReference type="AlphaFoldDB" id="A0A2S6GNH2"/>
<keyword evidence="1" id="KW-0812">Transmembrane</keyword>
<proteinExistence type="predicted"/>
<feature type="transmembrane region" description="Helical" evidence="1">
    <location>
        <begin position="234"/>
        <end position="253"/>
    </location>
</feature>
<organism evidence="2 3">
    <name type="scientific">Actinokineospora auranticolor</name>
    <dbReference type="NCBI Taxonomy" id="155976"/>
    <lineage>
        <taxon>Bacteria</taxon>
        <taxon>Bacillati</taxon>
        <taxon>Actinomycetota</taxon>
        <taxon>Actinomycetes</taxon>
        <taxon>Pseudonocardiales</taxon>
        <taxon>Pseudonocardiaceae</taxon>
        <taxon>Actinokineospora</taxon>
    </lineage>
</organism>
<feature type="transmembrane region" description="Helical" evidence="1">
    <location>
        <begin position="207"/>
        <end position="228"/>
    </location>
</feature>
<keyword evidence="3" id="KW-1185">Reference proteome</keyword>
<gene>
    <name evidence="2" type="ORF">CLV40_109111</name>
</gene>
<comment type="caution">
    <text evidence="2">The sequence shown here is derived from an EMBL/GenBank/DDBJ whole genome shotgun (WGS) entry which is preliminary data.</text>
</comment>
<feature type="transmembrane region" description="Helical" evidence="1">
    <location>
        <begin position="169"/>
        <end position="186"/>
    </location>
</feature>
<dbReference type="RefSeq" id="WP_104480107.1">
    <property type="nucleotide sequence ID" value="NZ_CP154825.1"/>
</dbReference>
<keyword evidence="1" id="KW-1133">Transmembrane helix</keyword>
<feature type="transmembrane region" description="Helical" evidence="1">
    <location>
        <begin position="65"/>
        <end position="93"/>
    </location>
</feature>
<evidence type="ECO:0000313" key="2">
    <source>
        <dbReference type="EMBL" id="PPK66726.1"/>
    </source>
</evidence>
<evidence type="ECO:0000313" key="3">
    <source>
        <dbReference type="Proteomes" id="UP000239203"/>
    </source>
</evidence>